<dbReference type="Proteomes" id="UP000054248">
    <property type="component" value="Unassembled WGS sequence"/>
</dbReference>
<dbReference type="Gene3D" id="1.20.930.20">
    <property type="entry name" value="Adaptor protein Cbl, N-terminal domain"/>
    <property type="match status" value="1"/>
</dbReference>
<evidence type="ECO:0000313" key="3">
    <source>
        <dbReference type="Proteomes" id="UP000054248"/>
    </source>
</evidence>
<sequence length="357" mass="39016">MAATGLYLSAPTLPVTISRPPSRASQTSSHRRIQWENIVEIHADILEVLKETHWPHHSEDTVKRLITVVNRVPTAKSPAQDDETREHADLDQLDSLLRSVKTKLDTAAGRHGAYTGIGSYVHRSEGCNQVLSACRKEVLDVLRTFRTGELNRSSSSLGRGSSPDSTGGRSDPTSRSDQHSASAHEAASTLNGKSAVKNDLNASSARRKELLDATNKTFKGVEMVSGNLPIIGSYIGAAAGVGVACVEIAQLMDSNEEEAKMLQARITRLSEILRPFESRSANNDQLRSIKVIEYLQRELQGIHEEIKVLNSSSTFAKTRPSSHHADSLKGFQENVRVTLEELQVGRSFIALVSLAHI</sequence>
<reference evidence="3" key="2">
    <citation type="submission" date="2015-01" db="EMBL/GenBank/DDBJ databases">
        <title>Evolutionary Origins and Diversification of the Mycorrhizal Mutualists.</title>
        <authorList>
            <consortium name="DOE Joint Genome Institute"/>
            <consortium name="Mycorrhizal Genomics Consortium"/>
            <person name="Kohler A."/>
            <person name="Kuo A."/>
            <person name="Nagy L.G."/>
            <person name="Floudas D."/>
            <person name="Copeland A."/>
            <person name="Barry K.W."/>
            <person name="Cichocki N."/>
            <person name="Veneault-Fourrey C."/>
            <person name="LaButti K."/>
            <person name="Lindquist E.A."/>
            <person name="Lipzen A."/>
            <person name="Lundell T."/>
            <person name="Morin E."/>
            <person name="Murat C."/>
            <person name="Riley R."/>
            <person name="Ohm R."/>
            <person name="Sun H."/>
            <person name="Tunlid A."/>
            <person name="Henrissat B."/>
            <person name="Grigoriev I.V."/>
            <person name="Hibbett D.S."/>
            <person name="Martin F."/>
        </authorList>
    </citation>
    <scope>NUCLEOTIDE SEQUENCE [LARGE SCALE GENOMIC DNA]</scope>
    <source>
        <strain evidence="3">MUT 4182</strain>
    </source>
</reference>
<reference evidence="2 3" key="1">
    <citation type="submission" date="2014-04" db="EMBL/GenBank/DDBJ databases">
        <authorList>
            <consortium name="DOE Joint Genome Institute"/>
            <person name="Kuo A."/>
            <person name="Girlanda M."/>
            <person name="Perotto S."/>
            <person name="Kohler A."/>
            <person name="Nagy L.G."/>
            <person name="Floudas D."/>
            <person name="Copeland A."/>
            <person name="Barry K.W."/>
            <person name="Cichocki N."/>
            <person name="Veneault-Fourrey C."/>
            <person name="LaButti K."/>
            <person name="Lindquist E.A."/>
            <person name="Lipzen A."/>
            <person name="Lundell T."/>
            <person name="Morin E."/>
            <person name="Murat C."/>
            <person name="Sun H."/>
            <person name="Tunlid A."/>
            <person name="Henrissat B."/>
            <person name="Grigoriev I.V."/>
            <person name="Hibbett D.S."/>
            <person name="Martin F."/>
            <person name="Nordberg H.P."/>
            <person name="Cantor M.N."/>
            <person name="Hua S.X."/>
        </authorList>
    </citation>
    <scope>NUCLEOTIDE SEQUENCE [LARGE SCALE GENOMIC DNA]</scope>
    <source>
        <strain evidence="2 3">MUT 4182</strain>
    </source>
</reference>
<protein>
    <submittedName>
        <fullName evidence="2">Uncharacterized protein</fullName>
    </submittedName>
</protein>
<dbReference type="InterPro" id="IPR036537">
    <property type="entry name" value="Adaptor_Cbl_N_dom_sf"/>
</dbReference>
<dbReference type="HOGENOM" id="CLU_047922_0_0_1"/>
<keyword evidence="3" id="KW-1185">Reference proteome</keyword>
<feature type="region of interest" description="Disordered" evidence="1">
    <location>
        <begin position="150"/>
        <end position="197"/>
    </location>
</feature>
<feature type="compositionally biased region" description="Low complexity" evidence="1">
    <location>
        <begin position="152"/>
        <end position="162"/>
    </location>
</feature>
<dbReference type="GO" id="GO:0007166">
    <property type="term" value="P:cell surface receptor signaling pathway"/>
    <property type="evidence" value="ECO:0007669"/>
    <property type="project" value="InterPro"/>
</dbReference>
<dbReference type="EMBL" id="KN823544">
    <property type="protein sequence ID" value="KIO16523.1"/>
    <property type="molecule type" value="Genomic_DNA"/>
</dbReference>
<evidence type="ECO:0000313" key="2">
    <source>
        <dbReference type="EMBL" id="KIO16523.1"/>
    </source>
</evidence>
<evidence type="ECO:0000256" key="1">
    <source>
        <dbReference type="SAM" id="MobiDB-lite"/>
    </source>
</evidence>
<proteinExistence type="predicted"/>
<accession>A0A0C3K551</accession>
<dbReference type="AlphaFoldDB" id="A0A0C3K551"/>
<gene>
    <name evidence="2" type="ORF">M407DRAFT_33838</name>
</gene>
<name>A0A0C3K551_9AGAM</name>
<organism evidence="2 3">
    <name type="scientific">Tulasnella calospora MUT 4182</name>
    <dbReference type="NCBI Taxonomy" id="1051891"/>
    <lineage>
        <taxon>Eukaryota</taxon>
        <taxon>Fungi</taxon>
        <taxon>Dikarya</taxon>
        <taxon>Basidiomycota</taxon>
        <taxon>Agaricomycotina</taxon>
        <taxon>Agaricomycetes</taxon>
        <taxon>Cantharellales</taxon>
        <taxon>Tulasnellaceae</taxon>
        <taxon>Tulasnella</taxon>
    </lineage>
</organism>